<dbReference type="Proteomes" id="UP000030949">
    <property type="component" value="Unassembled WGS sequence"/>
</dbReference>
<comment type="caution">
    <text evidence="2">The sequence shown here is derived from an EMBL/GenBank/DDBJ whole genome shotgun (WGS) entry which is preliminary data.</text>
</comment>
<dbReference type="EMBL" id="JQGJ01000010">
    <property type="protein sequence ID" value="KHK63515.1"/>
    <property type="molecule type" value="Genomic_DNA"/>
</dbReference>
<evidence type="ECO:0000313" key="3">
    <source>
        <dbReference type="Proteomes" id="UP000030949"/>
    </source>
</evidence>
<keyword evidence="1" id="KW-1133">Transmembrane helix</keyword>
<accession>A0A0B1YYN8</accession>
<evidence type="ECO:0000256" key="1">
    <source>
        <dbReference type="SAM" id="Phobius"/>
    </source>
</evidence>
<reference evidence="3" key="1">
    <citation type="submission" date="2015-03" db="EMBL/GenBank/DDBJ databases">
        <title>Pseudomonas frederiksbergensis hydrocarbon degrader.</title>
        <authorList>
            <person name="Brown L.M."/>
            <person name="Ruiz O.N."/>
            <person name="Mueller S."/>
            <person name="Gunasekera T.S."/>
        </authorList>
    </citation>
    <scope>NUCLEOTIDE SEQUENCE [LARGE SCALE GENOMIC DNA]</scope>
    <source>
        <strain evidence="3">SI8</strain>
    </source>
</reference>
<proteinExistence type="predicted"/>
<feature type="transmembrane region" description="Helical" evidence="1">
    <location>
        <begin position="12"/>
        <end position="33"/>
    </location>
</feature>
<organism evidence="2 3">
    <name type="scientific">Pseudomonas frederiksbergensis</name>
    <dbReference type="NCBI Taxonomy" id="104087"/>
    <lineage>
        <taxon>Bacteria</taxon>
        <taxon>Pseudomonadati</taxon>
        <taxon>Pseudomonadota</taxon>
        <taxon>Gammaproteobacteria</taxon>
        <taxon>Pseudomonadales</taxon>
        <taxon>Pseudomonadaceae</taxon>
        <taxon>Pseudomonas</taxon>
    </lineage>
</organism>
<keyword evidence="1" id="KW-0472">Membrane</keyword>
<gene>
    <name evidence="2" type="ORF">JZ00_16900</name>
</gene>
<sequence>MNSIDTWPPWLALVIAGGWALFVVAGVICCVYLGHCRLNALKDALKNSGYIYLWGPCLGRRGWIWSVMEITKNTAMIMMPKTHIRLGDLDSSDYAIFPAGLKRLLIVDFTLMIFSLVWMIIAAVLIKFR</sequence>
<name>A0A0B1YYN8_9PSED</name>
<dbReference type="OrthoDB" id="6998904at2"/>
<protein>
    <submittedName>
        <fullName evidence="2">Uncharacterized protein</fullName>
    </submittedName>
</protein>
<dbReference type="RefSeq" id="WP_039592441.1">
    <property type="nucleotide sequence ID" value="NZ_CP142104.1"/>
</dbReference>
<feature type="transmembrane region" description="Helical" evidence="1">
    <location>
        <begin position="104"/>
        <end position="126"/>
    </location>
</feature>
<keyword evidence="1" id="KW-0812">Transmembrane</keyword>
<dbReference type="AlphaFoldDB" id="A0A0B1YYN8"/>
<evidence type="ECO:0000313" key="2">
    <source>
        <dbReference type="EMBL" id="KHK63515.1"/>
    </source>
</evidence>